<sequence>MDSPRYSENLRIIRLMKQNRRLHTRLGFEKELKKVTPKGVDCYFDNVGGEISNVVMERMNQYGRILVCGAISGYNSSGDVKGDWRRALRRRQTIEDRGVRRKEMDGPGIEQNKKWIKEGKMKYSETMTEGFDNIFKAFVDMLKGGNVGKAVVKA</sequence>
<dbReference type="SUPFAM" id="SSF51735">
    <property type="entry name" value="NAD(P)-binding Rossmann-fold domains"/>
    <property type="match status" value="1"/>
</dbReference>
<dbReference type="InterPro" id="IPR045010">
    <property type="entry name" value="MDR_fam"/>
</dbReference>
<evidence type="ECO:0008006" key="3">
    <source>
        <dbReference type="Google" id="ProtNLM"/>
    </source>
</evidence>
<evidence type="ECO:0000313" key="2">
    <source>
        <dbReference type="Proteomes" id="UP000719412"/>
    </source>
</evidence>
<proteinExistence type="predicted"/>
<reference evidence="1" key="1">
    <citation type="journal article" date="2020" name="J Insects Food Feed">
        <title>The yellow mealworm (Tenebrio molitor) genome: a resource for the emerging insects as food and feed industry.</title>
        <authorList>
            <person name="Eriksson T."/>
            <person name="Andere A."/>
            <person name="Kelstrup H."/>
            <person name="Emery V."/>
            <person name="Picard C."/>
        </authorList>
    </citation>
    <scope>NUCLEOTIDE SEQUENCE</scope>
    <source>
        <strain evidence="1">Stoneville</strain>
        <tissue evidence="1">Whole head</tissue>
    </source>
</reference>
<dbReference type="InterPro" id="IPR036291">
    <property type="entry name" value="NAD(P)-bd_dom_sf"/>
</dbReference>
<dbReference type="Gene3D" id="3.40.50.720">
    <property type="entry name" value="NAD(P)-binding Rossmann-like Domain"/>
    <property type="match status" value="1"/>
</dbReference>
<dbReference type="InterPro" id="IPR011032">
    <property type="entry name" value="GroES-like_sf"/>
</dbReference>
<reference evidence="1" key="2">
    <citation type="submission" date="2021-08" db="EMBL/GenBank/DDBJ databases">
        <authorList>
            <person name="Eriksson T."/>
        </authorList>
    </citation>
    <scope>NUCLEOTIDE SEQUENCE</scope>
    <source>
        <strain evidence="1">Stoneville</strain>
        <tissue evidence="1">Whole head</tissue>
    </source>
</reference>
<dbReference type="Proteomes" id="UP000719412">
    <property type="component" value="Unassembled WGS sequence"/>
</dbReference>
<dbReference type="PANTHER" id="PTHR43205">
    <property type="entry name" value="PROSTAGLANDIN REDUCTASE"/>
    <property type="match status" value="1"/>
</dbReference>
<dbReference type="GO" id="GO:0047522">
    <property type="term" value="F:15-oxoprostaglandin 13-reductase [NAD(P)+] activity"/>
    <property type="evidence" value="ECO:0007669"/>
    <property type="project" value="TreeGrafter"/>
</dbReference>
<dbReference type="PANTHER" id="PTHR43205:SF7">
    <property type="entry name" value="PROSTAGLANDIN REDUCTASE 1"/>
    <property type="match status" value="1"/>
</dbReference>
<keyword evidence="2" id="KW-1185">Reference proteome</keyword>
<comment type="caution">
    <text evidence="1">The sequence shown here is derived from an EMBL/GenBank/DDBJ whole genome shotgun (WGS) entry which is preliminary data.</text>
</comment>
<protein>
    <recommendedName>
        <fullName evidence="3">Alcohol dehydrogenase-like C-terminal domain-containing protein</fullName>
    </recommendedName>
</protein>
<dbReference type="SUPFAM" id="SSF50129">
    <property type="entry name" value="GroES-like"/>
    <property type="match status" value="1"/>
</dbReference>
<gene>
    <name evidence="1" type="ORF">GEV33_008058</name>
</gene>
<dbReference type="EMBL" id="JABDTM020023987">
    <property type="protein sequence ID" value="KAH0814734.1"/>
    <property type="molecule type" value="Genomic_DNA"/>
</dbReference>
<name>A0A8J6LAG0_TENMO</name>
<organism evidence="1 2">
    <name type="scientific">Tenebrio molitor</name>
    <name type="common">Yellow mealworm beetle</name>
    <dbReference type="NCBI Taxonomy" id="7067"/>
    <lineage>
        <taxon>Eukaryota</taxon>
        <taxon>Metazoa</taxon>
        <taxon>Ecdysozoa</taxon>
        <taxon>Arthropoda</taxon>
        <taxon>Hexapoda</taxon>
        <taxon>Insecta</taxon>
        <taxon>Pterygota</taxon>
        <taxon>Neoptera</taxon>
        <taxon>Endopterygota</taxon>
        <taxon>Coleoptera</taxon>
        <taxon>Polyphaga</taxon>
        <taxon>Cucujiformia</taxon>
        <taxon>Tenebrionidae</taxon>
        <taxon>Tenebrio</taxon>
    </lineage>
</organism>
<dbReference type="AlphaFoldDB" id="A0A8J6LAG0"/>
<dbReference type="Gene3D" id="3.90.180.10">
    <property type="entry name" value="Medium-chain alcohol dehydrogenases, catalytic domain"/>
    <property type="match status" value="1"/>
</dbReference>
<evidence type="ECO:0000313" key="1">
    <source>
        <dbReference type="EMBL" id="KAH0814734.1"/>
    </source>
</evidence>
<dbReference type="GO" id="GO:0006693">
    <property type="term" value="P:prostaglandin metabolic process"/>
    <property type="evidence" value="ECO:0007669"/>
    <property type="project" value="TreeGrafter"/>
</dbReference>
<accession>A0A8J6LAG0</accession>
<dbReference type="Pfam" id="PF13602">
    <property type="entry name" value="ADH_zinc_N_2"/>
    <property type="match status" value="1"/>
</dbReference>